<dbReference type="SUPFAM" id="SSF48647">
    <property type="entry name" value="Fungal elicitin"/>
    <property type="match status" value="1"/>
</dbReference>
<evidence type="ECO:0000256" key="8">
    <source>
        <dbReference type="SAM" id="SignalP"/>
    </source>
</evidence>
<dbReference type="InterPro" id="IPR036470">
    <property type="entry name" value="Elicitin_sf"/>
</dbReference>
<keyword evidence="4 6" id="KW-0928">Hypersensitive response elicitation</keyword>
<feature type="chain" id="PRO_5002025859" description="Elicitin" evidence="8">
    <location>
        <begin position="17"/>
        <end position="188"/>
    </location>
</feature>
<reference evidence="9" key="1">
    <citation type="journal article" date="2014" name="Genome Biol. Evol.">
        <title>The secreted proteins of Achlya hypogyna and Thraustotheca clavata identify the ancestral oomycete secretome and reveal gene acquisitions by horizontal gene transfer.</title>
        <authorList>
            <person name="Misner I."/>
            <person name="Blouin N."/>
            <person name="Leonard G."/>
            <person name="Richards T.A."/>
            <person name="Lane C.E."/>
        </authorList>
    </citation>
    <scope>NUCLEOTIDE SEQUENCE</scope>
    <source>
        <strain evidence="9">ATCC 34112</strain>
    </source>
</reference>
<evidence type="ECO:0000256" key="5">
    <source>
        <dbReference type="ARBA" id="ARBA00023157"/>
    </source>
</evidence>
<comment type="similarity">
    <text evidence="2 6">Belongs to the elicitin family.</text>
</comment>
<dbReference type="EMBL" id="KM038282">
    <property type="protein sequence ID" value="AIG55743.1"/>
    <property type="molecule type" value="Genomic_DNA"/>
</dbReference>
<dbReference type="Pfam" id="PF00964">
    <property type="entry name" value="Elicitin"/>
    <property type="match status" value="1"/>
</dbReference>
<proteinExistence type="inferred from homology"/>
<evidence type="ECO:0000256" key="1">
    <source>
        <dbReference type="ARBA" id="ARBA00004613"/>
    </source>
</evidence>
<evidence type="ECO:0000256" key="6">
    <source>
        <dbReference type="RuleBase" id="RU368111"/>
    </source>
</evidence>
<sequence length="188" mass="18060">MKTSAILLAFAGAVSAATPSCEIGALASAIAPAIVTSASYAPCKTDSGYDITTLALGTTPTEDQVKKIVASANCGSLYKDMQKAVVAFTPVCSIGGVDTSDFGKLSIAEGLAAVGKMSGSTTTTGTPTTGTTTTGTNSTSGNSTVSTTGPAGVTTVPATTTAAPAKSSAVAAGVTIAAVAFTAVAALH</sequence>
<evidence type="ECO:0000256" key="7">
    <source>
        <dbReference type="SAM" id="MobiDB-lite"/>
    </source>
</evidence>
<comment type="function">
    <text evidence="6">Induces local and distal defense responses (incompatible hypersensitive reaction) in plants from the solanaceae and cruciferae families. Elicits leaf necrosis and causes the accumulation of pathogenesis-related proteins. Might interact with the lipidic molecules of the plasma membrane.</text>
</comment>
<name>A0A0A7CMN5_9STRA</name>
<dbReference type="GO" id="GO:0052040">
    <property type="term" value="P:symbiont-mediated perturbation of host programmed cell death"/>
    <property type="evidence" value="ECO:0007669"/>
    <property type="project" value="UniProtKB-UniRule"/>
</dbReference>
<protein>
    <recommendedName>
        <fullName evidence="6">Elicitin</fullName>
    </recommendedName>
</protein>
<dbReference type="InterPro" id="IPR002200">
    <property type="entry name" value="Elicitin"/>
</dbReference>
<evidence type="ECO:0000256" key="2">
    <source>
        <dbReference type="ARBA" id="ARBA00009544"/>
    </source>
</evidence>
<dbReference type="AlphaFoldDB" id="A0A0A7CMN5"/>
<evidence type="ECO:0000256" key="4">
    <source>
        <dbReference type="ARBA" id="ARBA00022978"/>
    </source>
</evidence>
<keyword evidence="3 6" id="KW-0964">Secreted</keyword>
<comment type="subcellular location">
    <subcellularLocation>
        <location evidence="1 6">Secreted</location>
    </subcellularLocation>
</comment>
<accession>A0A0A7CMN5</accession>
<keyword evidence="5 6" id="KW-1015">Disulfide bond</keyword>
<keyword evidence="8" id="KW-0732">Signal</keyword>
<evidence type="ECO:0000313" key="9">
    <source>
        <dbReference type="EMBL" id="AIG55743.1"/>
    </source>
</evidence>
<evidence type="ECO:0000256" key="3">
    <source>
        <dbReference type="ARBA" id="ARBA00022525"/>
    </source>
</evidence>
<dbReference type="Gene3D" id="1.10.239.10">
    <property type="entry name" value="Elicitin domain"/>
    <property type="match status" value="1"/>
</dbReference>
<feature type="signal peptide" evidence="8">
    <location>
        <begin position="1"/>
        <end position="16"/>
    </location>
</feature>
<organism evidence="9">
    <name type="scientific">Thraustotheca clavata</name>
    <dbReference type="NCBI Taxonomy" id="74557"/>
    <lineage>
        <taxon>Eukaryota</taxon>
        <taxon>Sar</taxon>
        <taxon>Stramenopiles</taxon>
        <taxon>Oomycota</taxon>
        <taxon>Saprolegniomycetes</taxon>
        <taxon>Saprolegniales</taxon>
        <taxon>Achlyaceae</taxon>
        <taxon>Thraustotheca</taxon>
    </lineage>
</organism>
<dbReference type="GO" id="GO:0005576">
    <property type="term" value="C:extracellular region"/>
    <property type="evidence" value="ECO:0007669"/>
    <property type="project" value="UniProtKB-SubCell"/>
</dbReference>
<feature type="region of interest" description="Disordered" evidence="7">
    <location>
        <begin position="118"/>
        <end position="151"/>
    </location>
</feature>